<protein>
    <submittedName>
        <fullName evidence="1">Uncharacterized protein</fullName>
    </submittedName>
</protein>
<proteinExistence type="predicted"/>
<keyword evidence="2" id="KW-1185">Reference proteome</keyword>
<sequence length="347" mass="39457">MEKDSAQKLASELVTRFISLDKVQFDSVVNEYFDTECTQTSRLVEITGVSRIKHLAALEASVATESRIVGTPTYDPAREIIHFSYERTFHPPLFPFPPFNGFNNCIKKYNVKLTWDSQFQLNPSQNEQGETKLYVTKIGPTTRRNTSWLEDSLPFVLIRPLLSFIFGTFVDAYSIMSRHPNTDENRFSASLSIIAEVIGKSLNTDVETKFSNLIGLLYLPFYMLSSIISMLYGSIKSIILFVYDTLKLDGNPLYQLFLVSANLFIQAFNIVYVNVRQLLTSLYTYTEDKAKQNGIPMDEYKNEGARIIRGVGSWFGMHFDTVSRNQGSTPKRDLQAPSYAQAVKEQA</sequence>
<evidence type="ECO:0000313" key="2">
    <source>
        <dbReference type="Proteomes" id="UP000094043"/>
    </source>
</evidence>
<dbReference type="RefSeq" id="XP_066069221.1">
    <property type="nucleotide sequence ID" value="XM_066213124.1"/>
</dbReference>
<organism evidence="1 2">
    <name type="scientific">Cryptococcus depauperatus CBS 7841</name>
    <dbReference type="NCBI Taxonomy" id="1295531"/>
    <lineage>
        <taxon>Eukaryota</taxon>
        <taxon>Fungi</taxon>
        <taxon>Dikarya</taxon>
        <taxon>Basidiomycota</taxon>
        <taxon>Agaricomycotina</taxon>
        <taxon>Tremellomycetes</taxon>
        <taxon>Tremellales</taxon>
        <taxon>Cryptococcaceae</taxon>
        <taxon>Cryptococcus</taxon>
    </lineage>
</organism>
<dbReference type="KEGG" id="cdep:91087942"/>
<dbReference type="GeneID" id="91087942"/>
<dbReference type="AlphaFoldDB" id="A0A1E3IEZ2"/>
<dbReference type="EMBL" id="CP143787">
    <property type="protein sequence ID" value="WVN88521.1"/>
    <property type="molecule type" value="Genomic_DNA"/>
</dbReference>
<gene>
    <name evidence="1" type="ORF">L203_103732</name>
</gene>
<evidence type="ECO:0000313" key="1">
    <source>
        <dbReference type="EMBL" id="WVN88521.1"/>
    </source>
</evidence>
<dbReference type="Proteomes" id="UP000094043">
    <property type="component" value="Chromosome 4"/>
</dbReference>
<reference evidence="1" key="1">
    <citation type="submission" date="2016-06" db="EMBL/GenBank/DDBJ databases">
        <authorList>
            <person name="Cuomo C."/>
            <person name="Litvintseva A."/>
            <person name="Heitman J."/>
            <person name="Chen Y."/>
            <person name="Sun S."/>
            <person name="Springer D."/>
            <person name="Dromer F."/>
            <person name="Young S."/>
            <person name="Zeng Q."/>
            <person name="Chapman S."/>
            <person name="Gujja S."/>
            <person name="Saif S."/>
            <person name="Birren B."/>
        </authorList>
    </citation>
    <scope>NUCLEOTIDE SEQUENCE</scope>
    <source>
        <strain evidence="1">CBS 7841</strain>
    </source>
</reference>
<dbReference type="OrthoDB" id="2588950at2759"/>
<reference evidence="1" key="3">
    <citation type="submission" date="2024-01" db="EMBL/GenBank/DDBJ databases">
        <authorList>
            <person name="Coelho M.A."/>
            <person name="David-Palma M."/>
            <person name="Shea T."/>
            <person name="Sun S."/>
            <person name="Cuomo C.A."/>
            <person name="Heitman J."/>
        </authorList>
    </citation>
    <scope>NUCLEOTIDE SEQUENCE</scope>
    <source>
        <strain evidence="1">CBS 7841</strain>
    </source>
</reference>
<name>A0A1E3IEZ2_9TREE</name>
<accession>A0A1E3IEZ2</accession>
<reference evidence="1" key="2">
    <citation type="journal article" date="2022" name="Elife">
        <title>Obligate sexual reproduction of a homothallic fungus closely related to the Cryptococcus pathogenic species complex.</title>
        <authorList>
            <person name="Passer A.R."/>
            <person name="Clancey S.A."/>
            <person name="Shea T."/>
            <person name="David-Palma M."/>
            <person name="Averette A.F."/>
            <person name="Boekhout T."/>
            <person name="Porcel B.M."/>
            <person name="Nowrousian M."/>
            <person name="Cuomo C.A."/>
            <person name="Sun S."/>
            <person name="Heitman J."/>
            <person name="Coelho M.A."/>
        </authorList>
    </citation>
    <scope>NUCLEOTIDE SEQUENCE</scope>
    <source>
        <strain evidence="1">CBS 7841</strain>
    </source>
</reference>
<dbReference type="VEuPathDB" id="FungiDB:L203_03769"/>